<dbReference type="InterPro" id="IPR027417">
    <property type="entry name" value="P-loop_NTPase"/>
</dbReference>
<dbReference type="SUPFAM" id="SSF52540">
    <property type="entry name" value="P-loop containing nucleoside triphosphate hydrolases"/>
    <property type="match status" value="1"/>
</dbReference>
<organism evidence="8 9">
    <name type="scientific">Salmonirosea aquatica</name>
    <dbReference type="NCBI Taxonomy" id="2654236"/>
    <lineage>
        <taxon>Bacteria</taxon>
        <taxon>Pseudomonadati</taxon>
        <taxon>Bacteroidota</taxon>
        <taxon>Cytophagia</taxon>
        <taxon>Cytophagales</taxon>
        <taxon>Spirosomataceae</taxon>
        <taxon>Salmonirosea</taxon>
    </lineage>
</organism>
<accession>A0A7C9FAM7</accession>
<dbReference type="CDD" id="cd00268">
    <property type="entry name" value="DEADc"/>
    <property type="match status" value="1"/>
</dbReference>
<comment type="caution">
    <text evidence="8">The sequence shown here is derived from an EMBL/GenBank/DDBJ whole genome shotgun (WGS) entry which is preliminary data.</text>
</comment>
<feature type="domain" description="Helicase ATP-binding" evidence="6">
    <location>
        <begin position="21"/>
        <end position="189"/>
    </location>
</feature>
<dbReference type="PROSITE" id="PS51192">
    <property type="entry name" value="HELICASE_ATP_BIND_1"/>
    <property type="match status" value="1"/>
</dbReference>
<dbReference type="GO" id="GO:0005829">
    <property type="term" value="C:cytosol"/>
    <property type="evidence" value="ECO:0007669"/>
    <property type="project" value="TreeGrafter"/>
</dbReference>
<dbReference type="InterPro" id="IPR044742">
    <property type="entry name" value="DEAD/DEAH_RhlB"/>
</dbReference>
<dbReference type="InterPro" id="IPR012677">
    <property type="entry name" value="Nucleotide-bd_a/b_plait_sf"/>
</dbReference>
<dbReference type="GO" id="GO:0005524">
    <property type="term" value="F:ATP binding"/>
    <property type="evidence" value="ECO:0007669"/>
    <property type="project" value="UniProtKB-KW"/>
</dbReference>
<dbReference type="GO" id="GO:0003724">
    <property type="term" value="F:RNA helicase activity"/>
    <property type="evidence" value="ECO:0007669"/>
    <property type="project" value="TreeGrafter"/>
</dbReference>
<reference evidence="8 9" key="1">
    <citation type="submission" date="2019-10" db="EMBL/GenBank/DDBJ databases">
        <title>Draft Genome Sequence of Cytophagaceae sp. SJW1-29.</title>
        <authorList>
            <person name="Choi A."/>
        </authorList>
    </citation>
    <scope>NUCLEOTIDE SEQUENCE [LARGE SCALE GENOMIC DNA]</scope>
    <source>
        <strain evidence="8 9">SJW1-29</strain>
    </source>
</reference>
<keyword evidence="4" id="KW-0067">ATP-binding</keyword>
<dbReference type="SMART" id="SM00487">
    <property type="entry name" value="DEXDc"/>
    <property type="match status" value="1"/>
</dbReference>
<dbReference type="CDD" id="cd12252">
    <property type="entry name" value="RRM_DbpA"/>
    <property type="match status" value="1"/>
</dbReference>
<keyword evidence="3 8" id="KW-0347">Helicase</keyword>
<keyword evidence="2" id="KW-0378">Hydrolase</keyword>
<evidence type="ECO:0000256" key="5">
    <source>
        <dbReference type="ARBA" id="ARBA00038437"/>
    </source>
</evidence>
<dbReference type="InterPro" id="IPR050079">
    <property type="entry name" value="DEAD_box_RNA_helicase"/>
</dbReference>
<dbReference type="InterPro" id="IPR005580">
    <property type="entry name" value="DbpA/CsdA_RNA-bd_dom"/>
</dbReference>
<evidence type="ECO:0000256" key="3">
    <source>
        <dbReference type="ARBA" id="ARBA00022806"/>
    </source>
</evidence>
<evidence type="ECO:0000259" key="7">
    <source>
        <dbReference type="PROSITE" id="PS51194"/>
    </source>
</evidence>
<comment type="similarity">
    <text evidence="5">Belongs to the DEAD box helicase family.</text>
</comment>
<dbReference type="PANTHER" id="PTHR47959:SF1">
    <property type="entry name" value="ATP-DEPENDENT RNA HELICASE DBPA"/>
    <property type="match status" value="1"/>
</dbReference>
<gene>
    <name evidence="8" type="ORF">GBK04_21020</name>
</gene>
<sequence length="433" mass="48029">MHQNILQNLQITALNAMQEAVLPAARQSDIIVLSPTGSGKTLAFLLAILERLDAGKSGVQAMVLVPSRELALQIEGVFKAMGTGYKVSCCYGGHAVKTEENALREAPTLLIGTPGRIAYHVRSQTFDPATVHTLVLDEFDKSLEMGFQTDMAFNINKLSSLNRRIFTSATPLDALPDFAGARNPVEINFLEHRDSVPQLTMKVVRTTSVEKLETLFSLLCFIGAERTLIFCNHRDAVERISDLLRGYGLVHAMFHGGMEQPDRERALMKFRNGSSRILVVTDLASRGLDVPEIASIVHYQVPLTEEAFIHRNGRTARMHAMGTVYLVLAEDETPPYLSELPDDLTLPEHDQLPPETEWETLYLSAGKKDKVNKVDVVGLLLKKGNLEKEELGLIEIKDEASFAAVKRNKIDTVLAHLKQEKLKGKRVKIDVAN</sequence>
<evidence type="ECO:0000256" key="2">
    <source>
        <dbReference type="ARBA" id="ARBA00022801"/>
    </source>
</evidence>
<dbReference type="Pfam" id="PF03880">
    <property type="entry name" value="DbpA"/>
    <property type="match status" value="1"/>
</dbReference>
<dbReference type="Gene3D" id="3.40.50.300">
    <property type="entry name" value="P-loop containing nucleotide triphosphate hydrolases"/>
    <property type="match status" value="2"/>
</dbReference>
<dbReference type="InterPro" id="IPR011545">
    <property type="entry name" value="DEAD/DEAH_box_helicase_dom"/>
</dbReference>
<evidence type="ECO:0000313" key="8">
    <source>
        <dbReference type="EMBL" id="MPR35764.1"/>
    </source>
</evidence>
<dbReference type="Pfam" id="PF00270">
    <property type="entry name" value="DEAD"/>
    <property type="match status" value="1"/>
</dbReference>
<protein>
    <submittedName>
        <fullName evidence="8">DEAD/DEAH box helicase</fullName>
    </submittedName>
</protein>
<evidence type="ECO:0000259" key="6">
    <source>
        <dbReference type="PROSITE" id="PS51192"/>
    </source>
</evidence>
<evidence type="ECO:0000256" key="1">
    <source>
        <dbReference type="ARBA" id="ARBA00022741"/>
    </source>
</evidence>
<dbReference type="SMART" id="SM00490">
    <property type="entry name" value="HELICc"/>
    <property type="match status" value="1"/>
</dbReference>
<keyword evidence="1" id="KW-0547">Nucleotide-binding</keyword>
<dbReference type="AlphaFoldDB" id="A0A7C9FAM7"/>
<keyword evidence="9" id="KW-1185">Reference proteome</keyword>
<dbReference type="InterPro" id="IPR001650">
    <property type="entry name" value="Helicase_C-like"/>
</dbReference>
<dbReference type="PROSITE" id="PS51194">
    <property type="entry name" value="HELICASE_CTER"/>
    <property type="match status" value="1"/>
</dbReference>
<proteinExistence type="inferred from homology"/>
<evidence type="ECO:0000256" key="4">
    <source>
        <dbReference type="ARBA" id="ARBA00022840"/>
    </source>
</evidence>
<dbReference type="InterPro" id="IPR014001">
    <property type="entry name" value="Helicase_ATP-bd"/>
</dbReference>
<dbReference type="PANTHER" id="PTHR47959">
    <property type="entry name" value="ATP-DEPENDENT RNA HELICASE RHLE-RELATED"/>
    <property type="match status" value="1"/>
</dbReference>
<evidence type="ECO:0000313" key="9">
    <source>
        <dbReference type="Proteomes" id="UP000479293"/>
    </source>
</evidence>
<dbReference type="CDD" id="cd18787">
    <property type="entry name" value="SF2_C_DEAD"/>
    <property type="match status" value="1"/>
</dbReference>
<dbReference type="EMBL" id="WHLY01000002">
    <property type="protein sequence ID" value="MPR35764.1"/>
    <property type="molecule type" value="Genomic_DNA"/>
</dbReference>
<feature type="domain" description="Helicase C-terminal" evidence="7">
    <location>
        <begin position="214"/>
        <end position="360"/>
    </location>
</feature>
<name>A0A7C9FAM7_9BACT</name>
<dbReference type="GO" id="GO:0016787">
    <property type="term" value="F:hydrolase activity"/>
    <property type="evidence" value="ECO:0007669"/>
    <property type="project" value="UniProtKB-KW"/>
</dbReference>
<dbReference type="Gene3D" id="3.30.70.330">
    <property type="match status" value="1"/>
</dbReference>
<dbReference type="GO" id="GO:0003676">
    <property type="term" value="F:nucleic acid binding"/>
    <property type="evidence" value="ECO:0007669"/>
    <property type="project" value="InterPro"/>
</dbReference>
<dbReference type="RefSeq" id="WP_152763096.1">
    <property type="nucleotide sequence ID" value="NZ_WHLY01000002.1"/>
</dbReference>
<dbReference type="Pfam" id="PF00271">
    <property type="entry name" value="Helicase_C"/>
    <property type="match status" value="1"/>
</dbReference>
<dbReference type="Proteomes" id="UP000479293">
    <property type="component" value="Unassembled WGS sequence"/>
</dbReference>